<dbReference type="eggNOG" id="KOG0634">
    <property type="taxonomic scope" value="Eukaryota"/>
</dbReference>
<dbReference type="InterPro" id="IPR004839">
    <property type="entry name" value="Aminotransferase_I/II_large"/>
</dbReference>
<accession>E1ZEK4</accession>
<dbReference type="SUPFAM" id="SSF53383">
    <property type="entry name" value="PLP-dependent transferases"/>
    <property type="match status" value="1"/>
</dbReference>
<keyword evidence="7" id="KW-1185">Reference proteome</keyword>
<evidence type="ECO:0000256" key="2">
    <source>
        <dbReference type="ARBA" id="ARBA00022576"/>
    </source>
</evidence>
<dbReference type="OrthoDB" id="691673at2759"/>
<dbReference type="Proteomes" id="UP000008141">
    <property type="component" value="Unassembled WGS sequence"/>
</dbReference>
<keyword evidence="4" id="KW-0663">Pyridoxal phosphate</keyword>
<evidence type="ECO:0000259" key="5">
    <source>
        <dbReference type="Pfam" id="PF00155"/>
    </source>
</evidence>
<dbReference type="InterPro" id="IPR015421">
    <property type="entry name" value="PyrdxlP-dep_Trfase_major"/>
</dbReference>
<dbReference type="InParanoid" id="E1ZEK4"/>
<evidence type="ECO:0000313" key="6">
    <source>
        <dbReference type="EMBL" id="EFN55510.1"/>
    </source>
</evidence>
<dbReference type="GO" id="GO:0030170">
    <property type="term" value="F:pyridoxal phosphate binding"/>
    <property type="evidence" value="ECO:0007669"/>
    <property type="project" value="InterPro"/>
</dbReference>
<dbReference type="OMA" id="FMPGEPF"/>
<evidence type="ECO:0000256" key="4">
    <source>
        <dbReference type="ARBA" id="ARBA00022898"/>
    </source>
</evidence>
<proteinExistence type="predicted"/>
<dbReference type="STRING" id="554065.E1ZEK4"/>
<gene>
    <name evidence="6" type="ORF">CHLNCDRAFT_133915</name>
</gene>
<dbReference type="InterPro" id="IPR050859">
    <property type="entry name" value="Class-I_PLP-dep_aminotransf"/>
</dbReference>
<reference evidence="6 7" key="1">
    <citation type="journal article" date="2010" name="Plant Cell">
        <title>The Chlorella variabilis NC64A genome reveals adaptation to photosymbiosis, coevolution with viruses, and cryptic sex.</title>
        <authorList>
            <person name="Blanc G."/>
            <person name="Duncan G."/>
            <person name="Agarkova I."/>
            <person name="Borodovsky M."/>
            <person name="Gurnon J."/>
            <person name="Kuo A."/>
            <person name="Lindquist E."/>
            <person name="Lucas S."/>
            <person name="Pangilinan J."/>
            <person name="Polle J."/>
            <person name="Salamov A."/>
            <person name="Terry A."/>
            <person name="Yamada T."/>
            <person name="Dunigan D.D."/>
            <person name="Grigoriev I.V."/>
            <person name="Claverie J.M."/>
            <person name="Van Etten J.L."/>
        </authorList>
    </citation>
    <scope>NUCLEOTIDE SEQUENCE [LARGE SCALE GENOMIC DNA]</scope>
    <source>
        <strain evidence="6 7">NC64A</strain>
    </source>
</reference>
<dbReference type="GO" id="GO:0008483">
    <property type="term" value="F:transaminase activity"/>
    <property type="evidence" value="ECO:0007669"/>
    <property type="project" value="UniProtKB-KW"/>
</dbReference>
<feature type="domain" description="Aminotransferase class I/classII large" evidence="5">
    <location>
        <begin position="144"/>
        <end position="468"/>
    </location>
</feature>
<keyword evidence="2" id="KW-0032">Aminotransferase</keyword>
<dbReference type="InterPro" id="IPR015424">
    <property type="entry name" value="PyrdxlP-dep_Trfase"/>
</dbReference>
<dbReference type="AlphaFoldDB" id="E1ZEK4"/>
<dbReference type="GO" id="GO:1901605">
    <property type="term" value="P:alpha-amino acid metabolic process"/>
    <property type="evidence" value="ECO:0007669"/>
    <property type="project" value="TreeGrafter"/>
</dbReference>
<sequence>MPVSTCPLEPEVAETAPPALPSLLPTYKHAERQPLGALDVASFFSVEGAARKQGTLRSLAGQFAGMPGTVSLGGGFPPASLFPFTGLSLQLASGGAVNISDPAAVASAQQYNFSLRGYQPLLQWVEGHVGAMHSPPAAGAHQSLITNGGNHTLEMIMALFMDRGDSLLLEEYSYPVMTESLAQPKGLHAVPVPIDAQGIIPHRLEALLEGLRAAAAAGSPVRFPKLLYTVPVAQNPTGKPGACCTVTSERRAAVYRLCQRYNLLLVEDDAYFFLQYPSGPDAVPGLHGLQGSGSYLSLDVDGRVIRVESFAKFMAPGLRLGWVTAHPQIIDKLAMIIQSHTVGPCSLAQVVMTEALKAWGDDGLDAHLRMVQREYATRAEVVAAACQKHLAGLAEWTVPSAGMFLWLRLLTVEDASEIWGALKAAKVVLMPGRAMHCRSADPAFRSPYMRVSYSYAPPKDLEEGMRRLGQVLREHAAAQVEAADVGAAAKTGMLLG</sequence>
<dbReference type="EMBL" id="GL433844">
    <property type="protein sequence ID" value="EFN55510.1"/>
    <property type="molecule type" value="Genomic_DNA"/>
</dbReference>
<dbReference type="CDD" id="cd00609">
    <property type="entry name" value="AAT_like"/>
    <property type="match status" value="1"/>
</dbReference>
<dbReference type="Gene3D" id="3.40.640.10">
    <property type="entry name" value="Type I PLP-dependent aspartate aminotransferase-like (Major domain)"/>
    <property type="match status" value="1"/>
</dbReference>
<dbReference type="PANTHER" id="PTHR42790:SF19">
    <property type="entry name" value="KYNURENINE_ALPHA-AMINOADIPATE AMINOTRANSFERASE, MITOCHONDRIAL"/>
    <property type="match status" value="1"/>
</dbReference>
<evidence type="ECO:0000313" key="7">
    <source>
        <dbReference type="Proteomes" id="UP000008141"/>
    </source>
</evidence>
<comment type="cofactor">
    <cofactor evidence="1">
        <name>pyridoxal 5'-phosphate</name>
        <dbReference type="ChEBI" id="CHEBI:597326"/>
    </cofactor>
</comment>
<protein>
    <recommendedName>
        <fullName evidence="5">Aminotransferase class I/classII large domain-containing protein</fullName>
    </recommendedName>
</protein>
<keyword evidence="3" id="KW-0808">Transferase</keyword>
<dbReference type="RefSeq" id="XP_005847612.1">
    <property type="nucleotide sequence ID" value="XM_005847550.1"/>
</dbReference>
<evidence type="ECO:0000256" key="3">
    <source>
        <dbReference type="ARBA" id="ARBA00022679"/>
    </source>
</evidence>
<dbReference type="KEGG" id="cvr:CHLNCDRAFT_133915"/>
<organism evidence="7">
    <name type="scientific">Chlorella variabilis</name>
    <name type="common">Green alga</name>
    <dbReference type="NCBI Taxonomy" id="554065"/>
    <lineage>
        <taxon>Eukaryota</taxon>
        <taxon>Viridiplantae</taxon>
        <taxon>Chlorophyta</taxon>
        <taxon>core chlorophytes</taxon>
        <taxon>Trebouxiophyceae</taxon>
        <taxon>Chlorellales</taxon>
        <taxon>Chlorellaceae</taxon>
        <taxon>Chlorella clade</taxon>
        <taxon>Chlorella</taxon>
    </lineage>
</organism>
<evidence type="ECO:0000256" key="1">
    <source>
        <dbReference type="ARBA" id="ARBA00001933"/>
    </source>
</evidence>
<name>E1ZEK4_CHLVA</name>
<dbReference type="PANTHER" id="PTHR42790">
    <property type="entry name" value="AMINOTRANSFERASE"/>
    <property type="match status" value="1"/>
</dbReference>
<dbReference type="Pfam" id="PF00155">
    <property type="entry name" value="Aminotran_1_2"/>
    <property type="match status" value="1"/>
</dbReference>
<dbReference type="GeneID" id="17354863"/>